<feature type="transmembrane region" description="Helical" evidence="1">
    <location>
        <begin position="12"/>
        <end position="32"/>
    </location>
</feature>
<comment type="caution">
    <text evidence="2">The sequence shown here is derived from an EMBL/GenBank/DDBJ whole genome shotgun (WGS) entry which is preliminary data.</text>
</comment>
<evidence type="ECO:0008006" key="4">
    <source>
        <dbReference type="Google" id="ProtNLM"/>
    </source>
</evidence>
<proteinExistence type="predicted"/>
<keyword evidence="1" id="KW-0812">Transmembrane</keyword>
<accession>A0A368BN44</accession>
<sequence>MKVYRYILSRSFASVLGVLFIITSIDLVFNFFSQLEDINENYSYADVLVFLLQSQPFRSREFIYLCSVVGLLVVFLDNNFLRAFNSMRQAGLKKINFALLAFLPIVIINLASYEYLVPDLTKSAFVERKAKVNQIMKEEPKMVEIRKAEDAYQIISEDISVNFSRTGDIELITENAEAFKSLNYNSNLKYLRSSELVASSGSAFENYNLIVQTELLRRSLNFLSYFFIFIIGLEILLSFNKGFNTNRILIYGFGTCLLYSFLETLIADSITVFGLPFYLQAFPVLFIPIYLYLKRFVFF</sequence>
<evidence type="ECO:0000313" key="2">
    <source>
        <dbReference type="EMBL" id="RCL38671.1"/>
    </source>
</evidence>
<feature type="transmembrane region" description="Helical" evidence="1">
    <location>
        <begin position="248"/>
        <end position="267"/>
    </location>
</feature>
<organism evidence="2 3">
    <name type="scientific">SAR86 cluster bacterium</name>
    <dbReference type="NCBI Taxonomy" id="2030880"/>
    <lineage>
        <taxon>Bacteria</taxon>
        <taxon>Pseudomonadati</taxon>
        <taxon>Pseudomonadota</taxon>
        <taxon>Gammaproteobacteria</taxon>
        <taxon>SAR86 cluster</taxon>
    </lineage>
</organism>
<dbReference type="Proteomes" id="UP000252147">
    <property type="component" value="Unassembled WGS sequence"/>
</dbReference>
<evidence type="ECO:0000313" key="3">
    <source>
        <dbReference type="Proteomes" id="UP000252147"/>
    </source>
</evidence>
<feature type="transmembrane region" description="Helical" evidence="1">
    <location>
        <begin position="273"/>
        <end position="293"/>
    </location>
</feature>
<feature type="transmembrane region" description="Helical" evidence="1">
    <location>
        <begin position="222"/>
        <end position="239"/>
    </location>
</feature>
<reference evidence="2 3" key="1">
    <citation type="journal article" date="2018" name="Microbiome">
        <title>Fine metagenomic profile of the Mediterranean stratified and mixed water columns revealed by assembly and recruitment.</title>
        <authorList>
            <person name="Haro-Moreno J.M."/>
            <person name="Lopez-Perez M."/>
            <person name="De La Torre J.R."/>
            <person name="Picazo A."/>
            <person name="Camacho A."/>
            <person name="Rodriguez-Valera F."/>
        </authorList>
    </citation>
    <scope>NUCLEOTIDE SEQUENCE [LARGE SCALE GENOMIC DNA]</scope>
    <source>
        <strain evidence="2">MED-G83</strain>
    </source>
</reference>
<dbReference type="EMBL" id="QOPD01000002">
    <property type="protein sequence ID" value="RCL38671.1"/>
    <property type="molecule type" value="Genomic_DNA"/>
</dbReference>
<gene>
    <name evidence="2" type="ORF">DBW97_01265</name>
</gene>
<feature type="transmembrane region" description="Helical" evidence="1">
    <location>
        <begin position="95"/>
        <end position="113"/>
    </location>
</feature>
<keyword evidence="1" id="KW-0472">Membrane</keyword>
<dbReference type="AlphaFoldDB" id="A0A368BN44"/>
<name>A0A368BN44_9GAMM</name>
<feature type="transmembrane region" description="Helical" evidence="1">
    <location>
        <begin position="62"/>
        <end position="83"/>
    </location>
</feature>
<protein>
    <recommendedName>
        <fullName evidence="4">LptF/LptG family permease</fullName>
    </recommendedName>
</protein>
<evidence type="ECO:0000256" key="1">
    <source>
        <dbReference type="SAM" id="Phobius"/>
    </source>
</evidence>
<keyword evidence="1" id="KW-1133">Transmembrane helix</keyword>